<comment type="caution">
    <text evidence="4">The sequence shown here is derived from an EMBL/GenBank/DDBJ whole genome shotgun (WGS) entry which is preliminary data.</text>
</comment>
<name>A0A1E3A688_9FIRM</name>
<reference evidence="4 5" key="1">
    <citation type="submission" date="2016-07" db="EMBL/GenBank/DDBJ databases">
        <title>Characterization of isolates of Eisenbergiella tayi derived from blood cultures, using whole genome sequencing.</title>
        <authorList>
            <person name="Burdz T."/>
            <person name="Wiebe D."/>
            <person name="Huynh C."/>
            <person name="Bernard K."/>
        </authorList>
    </citation>
    <scope>NUCLEOTIDE SEQUENCE [LARGE SCALE GENOMIC DNA]</scope>
    <source>
        <strain evidence="4 5">NML 110608</strain>
    </source>
</reference>
<dbReference type="AlphaFoldDB" id="A0A1E3A688"/>
<keyword evidence="1 4" id="KW-0489">Methyltransferase</keyword>
<dbReference type="PANTHER" id="PTHR43861:SF1">
    <property type="entry name" value="TRANS-ACONITATE 2-METHYLTRANSFERASE"/>
    <property type="match status" value="1"/>
</dbReference>
<dbReference type="SUPFAM" id="SSF53335">
    <property type="entry name" value="S-adenosyl-L-methionine-dependent methyltransferases"/>
    <property type="match status" value="1"/>
</dbReference>
<dbReference type="InterPro" id="IPR029063">
    <property type="entry name" value="SAM-dependent_MTases_sf"/>
</dbReference>
<protein>
    <submittedName>
        <fullName evidence="4">Trans-aconitate 2-methyltransferase</fullName>
        <ecNumber evidence="4">2.1.1.144</ecNumber>
    </submittedName>
</protein>
<proteinExistence type="predicted"/>
<dbReference type="EC" id="2.1.1.144" evidence="4"/>
<dbReference type="RefSeq" id="WP_081331388.1">
    <property type="nucleotide sequence ID" value="NZ_MCGH01000003.1"/>
</dbReference>
<dbReference type="GO" id="GO:0030798">
    <property type="term" value="F:trans-aconitate 2-methyltransferase activity"/>
    <property type="evidence" value="ECO:0007669"/>
    <property type="project" value="UniProtKB-EC"/>
</dbReference>
<sequence length="237" mass="27250">MEKKITIRENTVEYMQELREWAEEARKGGLEEMAAFFRNRLGEYEEHMSMWNAAYKRIGTMIPEQTEKLLDLGCGTGLELDEISVARPSLQITGIDLSPDMLAVLAKKHPQIRLIQADYFSYDFGASVYDMAVSFESLHHFKQDKKLGLYKRIYEALKEGGTFLEADYIACCEEEETLLMELCDSLREREHIPEDVFVHFDTPLTWEHEKEALCGAGFSEVELIDSIDGVTFIRAAK</sequence>
<dbReference type="Proteomes" id="UP000094067">
    <property type="component" value="Unassembled WGS sequence"/>
</dbReference>
<dbReference type="PANTHER" id="PTHR43861">
    <property type="entry name" value="TRANS-ACONITATE 2-METHYLTRANSFERASE-RELATED"/>
    <property type="match status" value="1"/>
</dbReference>
<feature type="domain" description="Methyltransferase" evidence="3">
    <location>
        <begin position="70"/>
        <end position="161"/>
    </location>
</feature>
<dbReference type="GO" id="GO:0032259">
    <property type="term" value="P:methylation"/>
    <property type="evidence" value="ECO:0007669"/>
    <property type="project" value="UniProtKB-KW"/>
</dbReference>
<evidence type="ECO:0000313" key="4">
    <source>
        <dbReference type="EMBL" id="ODM04285.1"/>
    </source>
</evidence>
<dbReference type="Pfam" id="PF13649">
    <property type="entry name" value="Methyltransf_25"/>
    <property type="match status" value="1"/>
</dbReference>
<evidence type="ECO:0000259" key="3">
    <source>
        <dbReference type="Pfam" id="PF13649"/>
    </source>
</evidence>
<dbReference type="EMBL" id="MCGH01000003">
    <property type="protein sequence ID" value="ODM04285.1"/>
    <property type="molecule type" value="Genomic_DNA"/>
</dbReference>
<dbReference type="PATRIC" id="fig|1432052.4.peg.5656"/>
<keyword evidence="2 4" id="KW-0808">Transferase</keyword>
<evidence type="ECO:0000313" key="5">
    <source>
        <dbReference type="Proteomes" id="UP000094067"/>
    </source>
</evidence>
<dbReference type="Gene3D" id="3.40.50.150">
    <property type="entry name" value="Vaccinia Virus protein VP39"/>
    <property type="match status" value="1"/>
</dbReference>
<organism evidence="4 5">
    <name type="scientific">Eisenbergiella tayi</name>
    <dbReference type="NCBI Taxonomy" id="1432052"/>
    <lineage>
        <taxon>Bacteria</taxon>
        <taxon>Bacillati</taxon>
        <taxon>Bacillota</taxon>
        <taxon>Clostridia</taxon>
        <taxon>Lachnospirales</taxon>
        <taxon>Lachnospiraceae</taxon>
        <taxon>Eisenbergiella</taxon>
    </lineage>
</organism>
<dbReference type="CDD" id="cd02440">
    <property type="entry name" value="AdoMet_MTases"/>
    <property type="match status" value="1"/>
</dbReference>
<dbReference type="InterPro" id="IPR041698">
    <property type="entry name" value="Methyltransf_25"/>
</dbReference>
<gene>
    <name evidence="4" type="primary">tam</name>
    <name evidence="4" type="ORF">BEI61_05089</name>
</gene>
<evidence type="ECO:0000256" key="1">
    <source>
        <dbReference type="ARBA" id="ARBA00022603"/>
    </source>
</evidence>
<accession>A0A1E3A688</accession>
<evidence type="ECO:0000256" key="2">
    <source>
        <dbReference type="ARBA" id="ARBA00022679"/>
    </source>
</evidence>